<evidence type="ECO:0000256" key="3">
    <source>
        <dbReference type="ARBA" id="ARBA00011738"/>
    </source>
</evidence>
<dbReference type="SUPFAM" id="SSF52518">
    <property type="entry name" value="Thiamin diphosphate-binding fold (THDP-binding)"/>
    <property type="match status" value="2"/>
</dbReference>
<dbReference type="SMART" id="SM00861">
    <property type="entry name" value="Transket_pyr"/>
    <property type="match status" value="1"/>
</dbReference>
<dbReference type="RefSeq" id="WP_175187913.1">
    <property type="nucleotide sequence ID" value="NZ_JABVZQ010000035.1"/>
</dbReference>
<evidence type="ECO:0000256" key="5">
    <source>
        <dbReference type="ARBA" id="ARBA00022723"/>
    </source>
</evidence>
<feature type="binding site" evidence="10">
    <location>
        <position position="298"/>
    </location>
    <ligand>
        <name>thiamine diphosphate</name>
        <dbReference type="ChEBI" id="CHEBI:58937"/>
    </ligand>
</feature>
<feature type="binding site" evidence="10">
    <location>
        <position position="186"/>
    </location>
    <ligand>
        <name>thiamine diphosphate</name>
        <dbReference type="ChEBI" id="CHEBI:58937"/>
    </ligand>
</feature>
<comment type="subunit">
    <text evidence="3 10">Homodimer.</text>
</comment>
<dbReference type="PANTHER" id="PTHR43322">
    <property type="entry name" value="1-D-DEOXYXYLULOSE 5-PHOSPHATE SYNTHASE-RELATED"/>
    <property type="match status" value="1"/>
</dbReference>
<evidence type="ECO:0000256" key="6">
    <source>
        <dbReference type="ARBA" id="ARBA00022842"/>
    </source>
</evidence>
<dbReference type="InterPro" id="IPR033248">
    <property type="entry name" value="Transketolase_C"/>
</dbReference>
<evidence type="ECO:0000313" key="12">
    <source>
        <dbReference type="EMBL" id="MBF0637711.1"/>
    </source>
</evidence>
<reference evidence="12 13" key="1">
    <citation type="journal article" date="2020" name="Microorganisms">
        <title>Simultaneous Genome Sequencing of Prosthecochloris ethylica and Desulfuromonas acetoxidans within a Syntrophic Mixture Reveals Unique Pili and Protein Interactions.</title>
        <authorList>
            <person name="Kyndt J.A."/>
            <person name="Van Beeumen J.J."/>
            <person name="Meyer T.E."/>
        </authorList>
    </citation>
    <scope>NUCLEOTIDE SEQUENCE [LARGE SCALE GENOMIC DNA]</scope>
    <source>
        <strain evidence="12 13">N3</strain>
    </source>
</reference>
<comment type="catalytic activity">
    <reaction evidence="10">
        <text>D-glyceraldehyde 3-phosphate + pyruvate + H(+) = 1-deoxy-D-xylulose 5-phosphate + CO2</text>
        <dbReference type="Rhea" id="RHEA:12605"/>
        <dbReference type="ChEBI" id="CHEBI:15361"/>
        <dbReference type="ChEBI" id="CHEBI:15378"/>
        <dbReference type="ChEBI" id="CHEBI:16526"/>
        <dbReference type="ChEBI" id="CHEBI:57792"/>
        <dbReference type="ChEBI" id="CHEBI:59776"/>
        <dbReference type="EC" id="2.2.1.7"/>
    </reaction>
</comment>
<dbReference type="InterPro" id="IPR009014">
    <property type="entry name" value="Transketo_C/PFOR_II"/>
</dbReference>
<feature type="binding site" evidence="10">
    <location>
        <position position="85"/>
    </location>
    <ligand>
        <name>thiamine diphosphate</name>
        <dbReference type="ChEBI" id="CHEBI:58937"/>
    </ligand>
</feature>
<dbReference type="PANTHER" id="PTHR43322:SF5">
    <property type="entry name" value="1-DEOXY-D-XYLULOSE-5-PHOSPHATE SYNTHASE, CHLOROPLASTIC"/>
    <property type="match status" value="1"/>
</dbReference>
<keyword evidence="7 10" id="KW-0784">Thiamine biosynthesis</keyword>
<comment type="cofactor">
    <cofactor evidence="10">
        <name>thiamine diphosphate</name>
        <dbReference type="ChEBI" id="CHEBI:58937"/>
    </cofactor>
    <text evidence="10">Binds 1 thiamine pyrophosphate per subunit.</text>
</comment>
<sequence>MAHASTRPDREPLRFLPHINSPEDLKTYRLEDLQHIADECRSYLIDVISQNGGHFASSLGVVELTVALHYVYSTPRDHIIWDVGHQAYIHKMLTGRRDLMQTNRQFNGIAGFPKIPESPHDAFGTGHASTSISAAAGMAAARDLAGTDEKVIAVIGDGSMTGGMAFEAMNHLGDLKSDVLVILNDNQMAISPSTGGLKDYLVNISLNKTYNKLRAFIWNTVSGINNDIGEAAKTAIHKIEDGIKASLTPGAFFEALGFRYFGPIDGHNTEQLVMALREMHELPHPKLLHVITKKGKGFKPAEQNQSAWHAHSGGFDRITGKSLKQAAPKPAPPKYQKVFGDALNDIAAIEKNVVGITAAMPSGTSLDLFQQHHPERFYDVGIAEQHAVTFAAGMAAKGYKPVCAIYSTFLQRAYDQLIHDVALQNQHVVFAIDRAGLVGEDGPTHHGAFDLSFLHPVPNMVIMAPKDEQELRNMLYTSLVHHDGPAAIRYPRGSATGMKLDTAFTRLDIGQGETLRNGSDIALLALGTMVHKALETAKELEQAGISALVANMRFLKPLDTDLLEGIAAAHKKIVVIEENSMIGGLGSAISDYLHAHRHDNELLKIGLPDKFITHGSMKELYAMLGLERHALGTTISQFCNGTATETYGNSQSTIRTERLA</sequence>
<feature type="domain" description="Transketolase-like pyrimidine-binding" evidence="11">
    <location>
        <begin position="333"/>
        <end position="498"/>
    </location>
</feature>
<keyword evidence="6 10" id="KW-0460">Magnesium</keyword>
<dbReference type="Pfam" id="PF02779">
    <property type="entry name" value="Transket_pyr"/>
    <property type="match status" value="1"/>
</dbReference>
<comment type="similarity">
    <text evidence="2 10">Belongs to the transketolase family. DXPS subfamily.</text>
</comment>
<dbReference type="CDD" id="cd02007">
    <property type="entry name" value="TPP_DXS"/>
    <property type="match status" value="1"/>
</dbReference>
<evidence type="ECO:0000256" key="7">
    <source>
        <dbReference type="ARBA" id="ARBA00022977"/>
    </source>
</evidence>
<evidence type="ECO:0000256" key="1">
    <source>
        <dbReference type="ARBA" id="ARBA00004980"/>
    </source>
</evidence>
<dbReference type="PROSITE" id="PS00801">
    <property type="entry name" value="TRANSKETOLASE_1"/>
    <property type="match status" value="1"/>
</dbReference>
<evidence type="ECO:0000259" key="11">
    <source>
        <dbReference type="SMART" id="SM00861"/>
    </source>
</evidence>
<dbReference type="Gene3D" id="3.40.50.970">
    <property type="match status" value="2"/>
</dbReference>
<dbReference type="InterPro" id="IPR005477">
    <property type="entry name" value="Dxylulose-5-P_synthase"/>
</dbReference>
<proteinExistence type="inferred from homology"/>
<dbReference type="InterPro" id="IPR029061">
    <property type="entry name" value="THDP-binding"/>
</dbReference>
<evidence type="ECO:0000256" key="4">
    <source>
        <dbReference type="ARBA" id="ARBA00022679"/>
    </source>
</evidence>
<keyword evidence="8 10" id="KW-0786">Thiamine pyrophosphate</keyword>
<feature type="binding site" evidence="10">
    <location>
        <begin position="126"/>
        <end position="128"/>
    </location>
    <ligand>
        <name>thiamine diphosphate</name>
        <dbReference type="ChEBI" id="CHEBI:58937"/>
    </ligand>
</feature>
<dbReference type="CDD" id="cd07033">
    <property type="entry name" value="TPP_PYR_DXS_TK_like"/>
    <property type="match status" value="1"/>
</dbReference>
<dbReference type="Pfam" id="PF02780">
    <property type="entry name" value="Transketolase_C"/>
    <property type="match status" value="1"/>
</dbReference>
<dbReference type="EC" id="2.2.1.7" evidence="10"/>
<evidence type="ECO:0000256" key="8">
    <source>
        <dbReference type="ARBA" id="ARBA00023052"/>
    </source>
</evidence>
<feature type="binding site" evidence="10">
    <location>
        <position position="157"/>
    </location>
    <ligand>
        <name>Mg(2+)</name>
        <dbReference type="ChEBI" id="CHEBI:18420"/>
    </ligand>
</feature>
<evidence type="ECO:0000256" key="2">
    <source>
        <dbReference type="ARBA" id="ARBA00011081"/>
    </source>
</evidence>
<dbReference type="NCBIfam" id="NF003933">
    <property type="entry name" value="PRK05444.2-2"/>
    <property type="match status" value="1"/>
</dbReference>
<feature type="binding site" evidence="10">
    <location>
        <position position="384"/>
    </location>
    <ligand>
        <name>thiamine diphosphate</name>
        <dbReference type="ChEBI" id="CHEBI:58937"/>
    </ligand>
</feature>
<protein>
    <recommendedName>
        <fullName evidence="10">1-deoxy-D-xylulose-5-phosphate synthase</fullName>
        <ecNumber evidence="10">2.2.1.7</ecNumber>
    </recommendedName>
    <alternativeName>
        <fullName evidence="10">1-deoxyxylulose-5-phosphate synthase</fullName>
        <shortName evidence="10">DXP synthase</shortName>
        <shortName evidence="10">DXPS</shortName>
    </alternativeName>
</protein>
<dbReference type="HAMAP" id="MF_00315">
    <property type="entry name" value="DXP_synth"/>
    <property type="match status" value="1"/>
</dbReference>
<dbReference type="Gene3D" id="3.40.50.920">
    <property type="match status" value="1"/>
</dbReference>
<dbReference type="Pfam" id="PF13292">
    <property type="entry name" value="DXP_synthase_N"/>
    <property type="match status" value="1"/>
</dbReference>
<dbReference type="SUPFAM" id="SSF52922">
    <property type="entry name" value="TK C-terminal domain-like"/>
    <property type="match status" value="1"/>
</dbReference>
<dbReference type="Proteomes" id="UP000619838">
    <property type="component" value="Unassembled WGS sequence"/>
</dbReference>
<dbReference type="EMBL" id="JADGII010000046">
    <property type="protein sequence ID" value="MBF0637711.1"/>
    <property type="molecule type" value="Genomic_DNA"/>
</dbReference>
<comment type="function">
    <text evidence="10">Catalyzes the acyloin condensation reaction between C atoms 2 and 3 of pyruvate and glyceraldehyde 3-phosphate to yield 1-deoxy-D-xylulose-5-phosphate (DXP).</text>
</comment>
<keyword evidence="5 10" id="KW-0479">Metal-binding</keyword>
<keyword evidence="9 10" id="KW-0414">Isoprene biosynthesis</keyword>
<evidence type="ECO:0000256" key="10">
    <source>
        <dbReference type="HAMAP-Rule" id="MF_00315"/>
    </source>
</evidence>
<dbReference type="NCBIfam" id="TIGR00204">
    <property type="entry name" value="dxs"/>
    <property type="match status" value="1"/>
</dbReference>
<dbReference type="InterPro" id="IPR049557">
    <property type="entry name" value="Transketolase_CS"/>
</dbReference>
<comment type="pathway">
    <text evidence="1 10">Metabolic intermediate biosynthesis; 1-deoxy-D-xylulose 5-phosphate biosynthesis; 1-deoxy-D-xylulose 5-phosphate from D-glyceraldehyde 3-phosphate and pyruvate: step 1/1.</text>
</comment>
<gene>
    <name evidence="10" type="primary">dxs</name>
    <name evidence="12" type="ORF">INT08_11115</name>
</gene>
<evidence type="ECO:0000313" key="13">
    <source>
        <dbReference type="Proteomes" id="UP000619838"/>
    </source>
</evidence>
<comment type="caution">
    <text evidence="12">The sequence shown here is derived from an EMBL/GenBank/DDBJ whole genome shotgun (WGS) entry which is preliminary data.</text>
</comment>
<accession>A0ABR9XUF0</accession>
<keyword evidence="4 10" id="KW-0808">Transferase</keyword>
<dbReference type="InterPro" id="IPR005475">
    <property type="entry name" value="Transketolase-like_Pyr-bd"/>
</dbReference>
<feature type="binding site" evidence="10">
    <location>
        <begin position="158"/>
        <end position="159"/>
    </location>
    <ligand>
        <name>thiamine diphosphate</name>
        <dbReference type="ChEBI" id="CHEBI:58937"/>
    </ligand>
</feature>
<keyword evidence="13" id="KW-1185">Reference proteome</keyword>
<feature type="binding site" evidence="10">
    <location>
        <position position="186"/>
    </location>
    <ligand>
        <name>Mg(2+)</name>
        <dbReference type="ChEBI" id="CHEBI:18420"/>
    </ligand>
</feature>
<comment type="cofactor">
    <cofactor evidence="10">
        <name>Mg(2+)</name>
        <dbReference type="ChEBI" id="CHEBI:18420"/>
    </cofactor>
    <text evidence="10">Binds 1 Mg(2+) ion per subunit.</text>
</comment>
<evidence type="ECO:0000256" key="9">
    <source>
        <dbReference type="ARBA" id="ARBA00023229"/>
    </source>
</evidence>
<organism evidence="12 13">
    <name type="scientific">Prosthecochloris ethylica</name>
    <dbReference type="NCBI Taxonomy" id="2743976"/>
    <lineage>
        <taxon>Bacteria</taxon>
        <taxon>Pseudomonadati</taxon>
        <taxon>Chlorobiota</taxon>
        <taxon>Chlorobiia</taxon>
        <taxon>Chlorobiales</taxon>
        <taxon>Chlorobiaceae</taxon>
        <taxon>Prosthecochloris</taxon>
    </lineage>
</organism>
<name>A0ABR9XUF0_9CHLB</name>
<dbReference type="GO" id="GO:0008661">
    <property type="term" value="F:1-deoxy-D-xylulose-5-phosphate synthase activity"/>
    <property type="evidence" value="ECO:0007669"/>
    <property type="project" value="UniProtKB-EC"/>
</dbReference>